<gene>
    <name evidence="1" type="ORF">GPUH_LOCUS21482</name>
</gene>
<evidence type="ECO:0000313" key="2">
    <source>
        <dbReference type="Proteomes" id="UP000271098"/>
    </source>
</evidence>
<name>A0A183EKJ0_9BILA</name>
<dbReference type="AlphaFoldDB" id="A0A183EKJ0"/>
<reference evidence="1 2" key="2">
    <citation type="submission" date="2018-11" db="EMBL/GenBank/DDBJ databases">
        <authorList>
            <consortium name="Pathogen Informatics"/>
        </authorList>
    </citation>
    <scope>NUCLEOTIDE SEQUENCE [LARGE SCALE GENOMIC DNA]</scope>
</reference>
<dbReference type="OrthoDB" id="5814741at2759"/>
<proteinExistence type="predicted"/>
<protein>
    <submittedName>
        <fullName evidence="1 3">Uncharacterized protein</fullName>
    </submittedName>
</protein>
<organism evidence="3">
    <name type="scientific">Gongylonema pulchrum</name>
    <dbReference type="NCBI Taxonomy" id="637853"/>
    <lineage>
        <taxon>Eukaryota</taxon>
        <taxon>Metazoa</taxon>
        <taxon>Ecdysozoa</taxon>
        <taxon>Nematoda</taxon>
        <taxon>Chromadorea</taxon>
        <taxon>Rhabditida</taxon>
        <taxon>Spirurina</taxon>
        <taxon>Spiruromorpha</taxon>
        <taxon>Spiruroidea</taxon>
        <taxon>Gongylonematidae</taxon>
        <taxon>Gongylonema</taxon>
    </lineage>
</organism>
<evidence type="ECO:0000313" key="1">
    <source>
        <dbReference type="EMBL" id="VDN38325.1"/>
    </source>
</evidence>
<keyword evidence="2" id="KW-1185">Reference proteome</keyword>
<dbReference type="EMBL" id="UYRT01092705">
    <property type="protein sequence ID" value="VDN38325.1"/>
    <property type="molecule type" value="Genomic_DNA"/>
</dbReference>
<dbReference type="Proteomes" id="UP000271098">
    <property type="component" value="Unassembled WGS sequence"/>
</dbReference>
<accession>A0A183EKJ0</accession>
<sequence length="107" mass="11439">MADIVQEIYCGLHGMAMQTADQSQNNLACSSSQSSEFFPKKTHLEVDTTLRAEFCGDPKALGMDSSGFPIDSADYERAGYLSSVDCVQEGTAVTASSSSEDLSPKSR</sequence>
<evidence type="ECO:0000313" key="3">
    <source>
        <dbReference type="WBParaSite" id="GPUH_0002150801-mRNA-1"/>
    </source>
</evidence>
<dbReference type="WBParaSite" id="GPUH_0002150801-mRNA-1">
    <property type="protein sequence ID" value="GPUH_0002150801-mRNA-1"/>
    <property type="gene ID" value="GPUH_0002150801"/>
</dbReference>
<reference evidence="3" key="1">
    <citation type="submission" date="2016-06" db="UniProtKB">
        <authorList>
            <consortium name="WormBaseParasite"/>
        </authorList>
    </citation>
    <scope>IDENTIFICATION</scope>
</reference>